<feature type="region of interest" description="Disordered" evidence="5">
    <location>
        <begin position="56"/>
        <end position="80"/>
    </location>
</feature>
<dbReference type="AlphaFoldDB" id="A0A0V1PVH4"/>
<dbReference type="GO" id="GO:0071013">
    <property type="term" value="C:catalytic step 2 spliceosome"/>
    <property type="evidence" value="ECO:0007669"/>
    <property type="project" value="TreeGrafter"/>
</dbReference>
<dbReference type="Proteomes" id="UP000054251">
    <property type="component" value="Unassembled WGS sequence"/>
</dbReference>
<dbReference type="PANTHER" id="PTHR45625">
    <property type="entry name" value="PEPTIDYL-PROLYL CIS-TRANS ISOMERASE-RELATED"/>
    <property type="match status" value="1"/>
</dbReference>
<dbReference type="InterPro" id="IPR044666">
    <property type="entry name" value="Cyclophilin_A-like"/>
</dbReference>
<dbReference type="Gene3D" id="2.40.100.10">
    <property type="entry name" value="Cyclophilin-like"/>
    <property type="match status" value="1"/>
</dbReference>
<feature type="compositionally biased region" description="Polar residues" evidence="5">
    <location>
        <begin position="71"/>
        <end position="80"/>
    </location>
</feature>
<reference evidence="7 8" key="1">
    <citation type="submission" date="2015-11" db="EMBL/GenBank/DDBJ databases">
        <title>The genome of Debaryomyces fabryi.</title>
        <authorList>
            <person name="Tafer H."/>
            <person name="Lopandic K."/>
        </authorList>
    </citation>
    <scope>NUCLEOTIDE SEQUENCE [LARGE SCALE GENOMIC DNA]</scope>
    <source>
        <strain evidence="7 8">CBS 789</strain>
    </source>
</reference>
<accession>A0A0V1PVH4</accession>
<organism evidence="7 8">
    <name type="scientific">Debaryomyces fabryi</name>
    <dbReference type="NCBI Taxonomy" id="58627"/>
    <lineage>
        <taxon>Eukaryota</taxon>
        <taxon>Fungi</taxon>
        <taxon>Dikarya</taxon>
        <taxon>Ascomycota</taxon>
        <taxon>Saccharomycotina</taxon>
        <taxon>Pichiomycetes</taxon>
        <taxon>Debaryomycetaceae</taxon>
        <taxon>Debaryomyces</taxon>
    </lineage>
</organism>
<evidence type="ECO:0000256" key="3">
    <source>
        <dbReference type="ARBA" id="ARBA00038286"/>
    </source>
</evidence>
<evidence type="ECO:0000256" key="4">
    <source>
        <dbReference type="ARBA" id="ARBA00040797"/>
    </source>
</evidence>
<dbReference type="PANTHER" id="PTHR45625:SF2">
    <property type="entry name" value="PEPTIDYL-PROLYL CIS-TRANS ISOMERASE-LIKE 3"/>
    <property type="match status" value="1"/>
</dbReference>
<dbReference type="RefSeq" id="XP_015466208.1">
    <property type="nucleotide sequence ID" value="XM_015612977.1"/>
</dbReference>
<comment type="catalytic activity">
    <reaction evidence="1">
        <text>[protein]-peptidylproline (omega=180) = [protein]-peptidylproline (omega=0)</text>
        <dbReference type="Rhea" id="RHEA:16237"/>
        <dbReference type="Rhea" id="RHEA-COMP:10747"/>
        <dbReference type="Rhea" id="RHEA-COMP:10748"/>
        <dbReference type="ChEBI" id="CHEBI:83833"/>
        <dbReference type="ChEBI" id="CHEBI:83834"/>
        <dbReference type="EC" id="5.2.1.8"/>
    </reaction>
</comment>
<comment type="caution">
    <text evidence="7">The sequence shown here is derived from an EMBL/GenBank/DDBJ whole genome shotgun (WGS) entry which is preliminary data.</text>
</comment>
<evidence type="ECO:0000256" key="5">
    <source>
        <dbReference type="SAM" id="MobiDB-lite"/>
    </source>
</evidence>
<dbReference type="InterPro" id="IPR029000">
    <property type="entry name" value="Cyclophilin-like_dom_sf"/>
</dbReference>
<protein>
    <recommendedName>
        <fullName evidence="4">Peptidyl-prolyl cis-trans isomerase-like 3</fullName>
    </recommendedName>
    <alternativeName>
        <fullName evidence="2">Rotamase</fullName>
    </alternativeName>
</protein>
<dbReference type="SUPFAM" id="SSF50891">
    <property type="entry name" value="Cyclophilin-like"/>
    <property type="match status" value="1"/>
</dbReference>
<evidence type="ECO:0000313" key="8">
    <source>
        <dbReference type="Proteomes" id="UP000054251"/>
    </source>
</evidence>
<keyword evidence="8" id="KW-1185">Reference proteome</keyword>
<comment type="similarity">
    <text evidence="3">Belongs to the cyclophilin-type PPIase family. PPIL3 subfamily.</text>
</comment>
<evidence type="ECO:0000259" key="6">
    <source>
        <dbReference type="PROSITE" id="PS50072"/>
    </source>
</evidence>
<proteinExistence type="inferred from homology"/>
<dbReference type="InterPro" id="IPR002130">
    <property type="entry name" value="Cyclophilin-type_PPIase_dom"/>
</dbReference>
<dbReference type="PROSITE" id="PS50072">
    <property type="entry name" value="CSA_PPIASE_2"/>
    <property type="match status" value="1"/>
</dbReference>
<feature type="domain" description="PPIase cyclophilin-type" evidence="6">
    <location>
        <begin position="13"/>
        <end position="167"/>
    </location>
</feature>
<gene>
    <name evidence="7" type="ORF">AC631_04148</name>
</gene>
<dbReference type="CDD" id="cd00317">
    <property type="entry name" value="cyclophilin"/>
    <property type="match status" value="1"/>
</dbReference>
<evidence type="ECO:0000313" key="7">
    <source>
        <dbReference type="EMBL" id="KSA00106.1"/>
    </source>
</evidence>
<sequence>MSVTLHTKTGPLKIELRLSSISQCKHAENFIRHCAKGTYNDNRILRYIPNFIIQTGDPSQSGKESHAADPENNTTNGPLSKEFQYSNAHGWNQIKRGTLLTVNNDKHEDGLGSQFFISLSSEHQAILGDSSKYTVIGMVIDGYETIEKLESDESLNDKDKMKKSGKPRGIWKKESWIKHVEIHYNPFVEQ</sequence>
<dbReference type="EMBL" id="LMYN01000103">
    <property type="protein sequence ID" value="KSA00106.1"/>
    <property type="molecule type" value="Genomic_DNA"/>
</dbReference>
<evidence type="ECO:0000256" key="2">
    <source>
        <dbReference type="ARBA" id="ARBA00029569"/>
    </source>
</evidence>
<name>A0A0V1PVH4_9ASCO</name>
<evidence type="ECO:0000256" key="1">
    <source>
        <dbReference type="ARBA" id="ARBA00000971"/>
    </source>
</evidence>
<dbReference type="Pfam" id="PF00160">
    <property type="entry name" value="Pro_isomerase"/>
    <property type="match status" value="1"/>
</dbReference>
<dbReference type="OrthoDB" id="271386at2759"/>
<dbReference type="GO" id="GO:0003755">
    <property type="term" value="F:peptidyl-prolyl cis-trans isomerase activity"/>
    <property type="evidence" value="ECO:0007669"/>
    <property type="project" value="UniProtKB-EC"/>
</dbReference>
<dbReference type="GeneID" id="26841157"/>